<reference evidence="1 2" key="1">
    <citation type="journal article" date="2012" name="Genet. Mol. Biol.">
        <title>Analysis of 16S rRNA and mxaF genes revealing insights into Methylobacterium niche-specific plant association.</title>
        <authorList>
            <person name="Dourado M.N."/>
            <person name="Andreote F.D."/>
            <person name="Dini-Andreote F."/>
            <person name="Conti R."/>
            <person name="Araujo J.M."/>
            <person name="Araujo W.L."/>
        </authorList>
    </citation>
    <scope>NUCLEOTIDE SEQUENCE [LARGE SCALE GENOMIC DNA]</scope>
    <source>
        <strain evidence="1 2">SR1.6/6</strain>
    </source>
</reference>
<dbReference type="RefSeq" id="WP_010683224.1">
    <property type="nucleotide sequence ID" value="NZ_CP043538.1"/>
</dbReference>
<dbReference type="Proteomes" id="UP000012488">
    <property type="component" value="Chromosome"/>
</dbReference>
<dbReference type="EMBL" id="CP043538">
    <property type="protein sequence ID" value="QGY01500.1"/>
    <property type="molecule type" value="Genomic_DNA"/>
</dbReference>
<proteinExistence type="predicted"/>
<reference evidence="1 2" key="2">
    <citation type="journal article" date="2013" name="Genome Announc.">
        <title>Draft Genome Sequence of Methylobacterium mesophilicum Strain SR1.6/6, Isolated from Citrus sinensis.</title>
        <authorList>
            <person name="Marinho Almeida D."/>
            <person name="Dini-Andreote F."/>
            <person name="Camargo Neves A.A."/>
            <person name="Juca Ramos R.T."/>
            <person name="Andreote F.D."/>
            <person name="Carneiro A.R."/>
            <person name="Oliveira de Souza Lima A."/>
            <person name="Caracciolo Gomes de Sa P.H."/>
            <person name="Ribeiro Barbosa M.S."/>
            <person name="Araujo W.L."/>
            <person name="Silva A."/>
        </authorList>
    </citation>
    <scope>NUCLEOTIDE SEQUENCE [LARGE SCALE GENOMIC DNA]</scope>
    <source>
        <strain evidence="1 2">SR1.6/6</strain>
    </source>
</reference>
<sequence>MRFLSMFMRDLLSPNLADRAAAFTAPRAQKVVDLADRALNERSNLAPVDDAAPTSARTWTLETVRTSSGSPEIVVRLIGDAGRSYRVALSPSLAAGLCGALGHALAETFNVTPRPAPGMTVRREDR</sequence>
<organism evidence="1 2">
    <name type="scientific">Methylobacterium mesophilicum SR1.6/6</name>
    <dbReference type="NCBI Taxonomy" id="908290"/>
    <lineage>
        <taxon>Bacteria</taxon>
        <taxon>Pseudomonadati</taxon>
        <taxon>Pseudomonadota</taxon>
        <taxon>Alphaproteobacteria</taxon>
        <taxon>Hyphomicrobiales</taxon>
        <taxon>Methylobacteriaceae</taxon>
        <taxon>Methylobacterium</taxon>
    </lineage>
</organism>
<gene>
    <name evidence="1" type="ORF">MMSR116_05970</name>
</gene>
<dbReference type="AlphaFoldDB" id="A0A6B9FEQ9"/>
<evidence type="ECO:0000313" key="1">
    <source>
        <dbReference type="EMBL" id="QGY01500.1"/>
    </source>
</evidence>
<dbReference type="KEGG" id="mmes:MMSR116_05970"/>
<name>A0A6B9FEQ9_9HYPH</name>
<evidence type="ECO:0000313" key="2">
    <source>
        <dbReference type="Proteomes" id="UP000012488"/>
    </source>
</evidence>
<protein>
    <submittedName>
        <fullName evidence="1">Uncharacterized protein</fullName>
    </submittedName>
</protein>
<accession>A0A6B9FEQ9</accession>